<evidence type="ECO:0000313" key="4">
    <source>
        <dbReference type="Proteomes" id="UP000772434"/>
    </source>
</evidence>
<dbReference type="Proteomes" id="UP000772434">
    <property type="component" value="Unassembled WGS sequence"/>
</dbReference>
<feature type="coiled-coil region" evidence="1">
    <location>
        <begin position="259"/>
        <end position="300"/>
    </location>
</feature>
<keyword evidence="4" id="KW-1185">Reference proteome</keyword>
<feature type="region of interest" description="Disordered" evidence="2">
    <location>
        <begin position="143"/>
        <end position="254"/>
    </location>
</feature>
<reference evidence="3" key="1">
    <citation type="submission" date="2020-11" db="EMBL/GenBank/DDBJ databases">
        <authorList>
            <consortium name="DOE Joint Genome Institute"/>
            <person name="Ahrendt S."/>
            <person name="Riley R."/>
            <person name="Andreopoulos W."/>
            <person name="Labutti K."/>
            <person name="Pangilinan J."/>
            <person name="Ruiz-Duenas F.J."/>
            <person name="Barrasa J.M."/>
            <person name="Sanchez-Garcia M."/>
            <person name="Camarero S."/>
            <person name="Miyauchi S."/>
            <person name="Serrano A."/>
            <person name="Linde D."/>
            <person name="Babiker R."/>
            <person name="Drula E."/>
            <person name="Ayuso-Fernandez I."/>
            <person name="Pacheco R."/>
            <person name="Padilla G."/>
            <person name="Ferreira P."/>
            <person name="Barriuso J."/>
            <person name="Kellner H."/>
            <person name="Castanera R."/>
            <person name="Alfaro M."/>
            <person name="Ramirez L."/>
            <person name="Pisabarro A.G."/>
            <person name="Kuo A."/>
            <person name="Tritt A."/>
            <person name="Lipzen A."/>
            <person name="He G."/>
            <person name="Yan M."/>
            <person name="Ng V."/>
            <person name="Cullen D."/>
            <person name="Martin F."/>
            <person name="Rosso M.-N."/>
            <person name="Henrissat B."/>
            <person name="Hibbett D."/>
            <person name="Martinez A.T."/>
            <person name="Grigoriev I.V."/>
        </authorList>
    </citation>
    <scope>NUCLEOTIDE SEQUENCE</scope>
    <source>
        <strain evidence="3">AH 40177</strain>
    </source>
</reference>
<evidence type="ECO:0000313" key="3">
    <source>
        <dbReference type="EMBL" id="KAF9059468.1"/>
    </source>
</evidence>
<sequence>MSEIEHRNLCFRTQGVDVAKIIEHSRAYADIQNEIKCSICRLQKPPPSCLRPENSLVCELCHGRKRTCDFTTLLRFCAYAQLERITVAAAVAHLNSLVDLKFPEALFRDALKVLERGNNSVSALQAIAEERKGLNTFLHLQKEESTSTAKLDPSIHPVAESSTRRPECPPHIPPHSSPEISQKRAAPSAPEQADCVVRPRLHKSNPSPLESVPTVPPFIPTHPVPSNSNPPASRPAPVPTVEGSGVDERDLPSKFIQTYRSTVRQLQDEKERSARYRQERDRLQDELRSAAARIQGLQADAHVEHNRAEELFARVKTAEASSVLVTEEFRKSRQRTVELESQLAARPMRSESEVDVSRLQESIRRLQGTVDRMRDKLNEAARSFNVLSTQHERLLRRNDRIAETNRRVAREISELEATLVEKKREVRMLGNMVLFSVGPSAESLVRDLQDDREALAKERNLALEYATMLRQLDLPGFVRRFEQRVSEPLFRLTNLLRICEDREIVKSPLFVEAYSTLSEATPAITSAACRAQLALCTVLEDFDLQFPQVHELLRQSSGSWVVPDLLRNAGIEPAISTIEPIFDFDRTVPYSEYLKSSVDFFPLQTLRDPESPALQVAIKKLLAEFKVIPGLPEQEDEMEDEMEGELEGAFQMDVTVTVTPDVEAGDRRLWVKSFPKEMSP</sequence>
<proteinExistence type="predicted"/>
<accession>A0A9P5P8Y1</accession>
<feature type="compositionally biased region" description="Pro residues" evidence="2">
    <location>
        <begin position="214"/>
        <end position="223"/>
    </location>
</feature>
<name>A0A9P5P8Y1_9AGAR</name>
<gene>
    <name evidence="3" type="ORF">BDP27DRAFT_1431311</name>
</gene>
<comment type="caution">
    <text evidence="3">The sequence shown here is derived from an EMBL/GenBank/DDBJ whole genome shotgun (WGS) entry which is preliminary data.</text>
</comment>
<dbReference type="AlphaFoldDB" id="A0A9P5P8Y1"/>
<organism evidence="3 4">
    <name type="scientific">Rhodocollybia butyracea</name>
    <dbReference type="NCBI Taxonomy" id="206335"/>
    <lineage>
        <taxon>Eukaryota</taxon>
        <taxon>Fungi</taxon>
        <taxon>Dikarya</taxon>
        <taxon>Basidiomycota</taxon>
        <taxon>Agaricomycotina</taxon>
        <taxon>Agaricomycetes</taxon>
        <taxon>Agaricomycetidae</taxon>
        <taxon>Agaricales</taxon>
        <taxon>Marasmiineae</taxon>
        <taxon>Omphalotaceae</taxon>
        <taxon>Rhodocollybia</taxon>
    </lineage>
</organism>
<keyword evidence="1" id="KW-0175">Coiled coil</keyword>
<dbReference type="EMBL" id="JADNRY010000299">
    <property type="protein sequence ID" value="KAF9059468.1"/>
    <property type="molecule type" value="Genomic_DNA"/>
</dbReference>
<evidence type="ECO:0000256" key="1">
    <source>
        <dbReference type="SAM" id="Coils"/>
    </source>
</evidence>
<evidence type="ECO:0000256" key="2">
    <source>
        <dbReference type="SAM" id="MobiDB-lite"/>
    </source>
</evidence>
<protein>
    <submittedName>
        <fullName evidence="3">Uncharacterized protein</fullName>
    </submittedName>
</protein>
<feature type="coiled-coil region" evidence="1">
    <location>
        <begin position="356"/>
        <end position="432"/>
    </location>
</feature>